<feature type="transmembrane region" description="Helical" evidence="2">
    <location>
        <begin position="352"/>
        <end position="373"/>
    </location>
</feature>
<feature type="transmembrane region" description="Helical" evidence="2">
    <location>
        <begin position="420"/>
        <end position="439"/>
    </location>
</feature>
<dbReference type="EMBL" id="LN483157">
    <property type="protein sequence ID" value="CED84198.1"/>
    <property type="molecule type" value="Genomic_DNA"/>
</dbReference>
<dbReference type="PANTHER" id="PTHR35859">
    <property type="entry name" value="NONSELECTIVE CATION CHANNEL PROTEIN"/>
    <property type="match status" value="1"/>
</dbReference>
<dbReference type="Pfam" id="PF13532">
    <property type="entry name" value="2OG-FeII_Oxy_2"/>
    <property type="match status" value="1"/>
</dbReference>
<evidence type="ECO:0000259" key="3">
    <source>
        <dbReference type="PROSITE" id="PS51471"/>
    </source>
</evidence>
<feature type="region of interest" description="Disordered" evidence="1">
    <location>
        <begin position="612"/>
        <end position="666"/>
    </location>
</feature>
<dbReference type="SUPFAM" id="SSF51197">
    <property type="entry name" value="Clavaminate synthase-like"/>
    <property type="match status" value="1"/>
</dbReference>
<feature type="transmembrane region" description="Helical" evidence="2">
    <location>
        <begin position="530"/>
        <end position="551"/>
    </location>
</feature>
<feature type="transmembrane region" description="Helical" evidence="2">
    <location>
        <begin position="257"/>
        <end position="273"/>
    </location>
</feature>
<feature type="transmembrane region" description="Helical" evidence="2">
    <location>
        <begin position="313"/>
        <end position="331"/>
    </location>
</feature>
<accession>A0A0F7SW15</accession>
<keyword evidence="2" id="KW-0812">Transmembrane</keyword>
<dbReference type="Pfam" id="PF23190">
    <property type="entry name" value="LHD_TRPY1"/>
    <property type="match status" value="1"/>
</dbReference>
<feature type="transmembrane region" description="Helical" evidence="2">
    <location>
        <begin position="771"/>
        <end position="789"/>
    </location>
</feature>
<feature type="transmembrane region" description="Helical" evidence="2">
    <location>
        <begin position="502"/>
        <end position="524"/>
    </location>
</feature>
<dbReference type="Pfam" id="PF23317">
    <property type="entry name" value="YVC1_C"/>
    <property type="match status" value="1"/>
</dbReference>
<evidence type="ECO:0000313" key="4">
    <source>
        <dbReference type="EMBL" id="CED84198.1"/>
    </source>
</evidence>
<feature type="transmembrane region" description="Helical" evidence="2">
    <location>
        <begin position="385"/>
        <end position="408"/>
    </location>
</feature>
<feature type="compositionally biased region" description="Polar residues" evidence="1">
    <location>
        <begin position="651"/>
        <end position="666"/>
    </location>
</feature>
<dbReference type="InterPro" id="IPR027450">
    <property type="entry name" value="AlkB-like"/>
</dbReference>
<evidence type="ECO:0000256" key="1">
    <source>
        <dbReference type="SAM" id="MobiDB-lite"/>
    </source>
</evidence>
<dbReference type="InterPro" id="IPR037151">
    <property type="entry name" value="AlkB-like_sf"/>
</dbReference>
<dbReference type="AlphaFoldDB" id="A0A0F7SW15"/>
<reference evidence="4" key="1">
    <citation type="submission" date="2014-08" db="EMBL/GenBank/DDBJ databases">
        <authorList>
            <person name="Sharma Rahul"/>
            <person name="Thines Marco"/>
        </authorList>
    </citation>
    <scope>NUCLEOTIDE SEQUENCE</scope>
</reference>
<dbReference type="InterPro" id="IPR056337">
    <property type="entry name" value="LHD_YVC1"/>
</dbReference>
<name>A0A0F7SW15_PHARH</name>
<feature type="compositionally biased region" description="Basic and acidic residues" evidence="1">
    <location>
        <begin position="633"/>
        <end position="643"/>
    </location>
</feature>
<organism evidence="4">
    <name type="scientific">Phaffia rhodozyma</name>
    <name type="common">Yeast</name>
    <name type="synonym">Xanthophyllomyces dendrorhous</name>
    <dbReference type="NCBI Taxonomy" id="264483"/>
    <lineage>
        <taxon>Eukaryota</taxon>
        <taxon>Fungi</taxon>
        <taxon>Dikarya</taxon>
        <taxon>Basidiomycota</taxon>
        <taxon>Agaricomycotina</taxon>
        <taxon>Tremellomycetes</taxon>
        <taxon>Cystofilobasidiales</taxon>
        <taxon>Mrakiaceae</taxon>
        <taxon>Phaffia</taxon>
    </lineage>
</organism>
<keyword evidence="2" id="KW-0472">Membrane</keyword>
<proteinExistence type="predicted"/>
<feature type="transmembrane region" description="Helical" evidence="2">
    <location>
        <begin position="445"/>
        <end position="470"/>
    </location>
</feature>
<dbReference type="InterPro" id="IPR052971">
    <property type="entry name" value="TRP_calcium_channel"/>
</dbReference>
<sequence>MSDLERVRQDRLGLPSSEHINSVNVYELIHSIRSQIRTNIDSALSWEKLNAPDINFSILRPLLKTYINDKNPAIIYAILLNRLQFLRLAQEDLAFKGLLESRAMFCEILAMKLTRAFAASDLELIDCLTRPWNPFQGASESVLGRVDLEDIKEGMQNTLEVAIISSSKYFLSTPLLQRVISLIHAGTIVYHTCSGVHARRGLLEDGYLGRGRRRRIGLAGDELNEESHTVYLYNVRESGWLDTARLKVPFWRDTIEFINFFLLFISFVLCIRYQNFERIHWTEGFLISMGLGLALDEFAATKEHGLLFYSQSLFNGLDLSFLLIFFTYLILRVQNLCLPHHHREDEVETSKLAFDILACGAAILFPRLAFTVIRGKVIVLALKKMMVDFVLFMMLALTCFTGIFYALITLGKSTWTARSLAWLMAQIWFGSSYLSFQSSASFHPIFGPILLISYAALCNTLLVTILVSILSNRYAKVSENAREEQAFQDAVATVGGVKRDAIFSYIVPLNIIATIILGPLSYVLSPRTFHSLNVFLIRSSTFPLLLVVSLYERWKIKNSKAMNNLLGSFGGSRSDWIEDVFTTSTFSLGSNSIATRSDSLDLLTRSEELEAEISGASSPVESSTSETIMGKLPSDRTHMETPIKRRKTVRVQDSQQSTHGGSTNGVLTSLTSPLAKLFRSDSYQVIMKEGEGGKTGSDAEESLETARRRSYDVFLRTSLASSLDELLVSLDGSSIGQVEEEPAEGMYWVWIVNYGEQGGDVEKKREVIQRLLGNDAIWIPLIGLTFSILRFPTPQSALSFVLLYQNQPLLHPASTLDLPKPLYVELACPTAVLPRLPPIPNTFELEGAVEFEKGKRRWPCGIEVWEDFISAEEEAMLIKEMRTIGGWVEGVEKRLSVHFGKEFDYSTNLTKASDHEMPAYMLNGGPLDRLPYVNPNLPVNQMTGQIYPAGTGIPPHVDTHSPFGEVIWGISLGSTVTMELKLCGEIEEKRMREPKRCLTPTSNSNPIQSSNTPLSVLLKRPPLPEVLSPDELLLIDLPPRSLLVMKGPSRYGYTHHIRPRKLDPLGEWGEILRQREERYSLTFRSVKTDEVRLKGCLCEWDRFCDSRF</sequence>
<dbReference type="PROSITE" id="PS51471">
    <property type="entry name" value="FE2OG_OXY"/>
    <property type="match status" value="1"/>
</dbReference>
<dbReference type="InterPro" id="IPR056336">
    <property type="entry name" value="YVC1_C"/>
</dbReference>
<protein>
    <submittedName>
        <fullName evidence="4">Uncharacterized conserved protein</fullName>
    </submittedName>
</protein>
<dbReference type="InterPro" id="IPR005123">
    <property type="entry name" value="Oxoglu/Fe-dep_dioxygenase_dom"/>
</dbReference>
<keyword evidence="2" id="KW-1133">Transmembrane helix</keyword>
<feature type="compositionally biased region" description="Polar residues" evidence="1">
    <location>
        <begin position="615"/>
        <end position="627"/>
    </location>
</feature>
<evidence type="ECO:0000256" key="2">
    <source>
        <dbReference type="SAM" id="Phobius"/>
    </source>
</evidence>
<dbReference type="PANTHER" id="PTHR35859:SF6">
    <property type="entry name" value="ION TRANSPORT DOMAIN-CONTAINING PROTEIN"/>
    <property type="match status" value="1"/>
</dbReference>
<feature type="domain" description="Fe2OG dioxygenase" evidence="3">
    <location>
        <begin position="938"/>
        <end position="1087"/>
    </location>
</feature>
<dbReference type="Gene3D" id="2.60.120.590">
    <property type="entry name" value="Alpha-ketoglutarate-dependent dioxygenase AlkB-like"/>
    <property type="match status" value="1"/>
</dbReference>